<keyword evidence="2" id="KW-0472">Membrane</keyword>
<sequence length="120" mass="12920">MTSQPDSPPITDSPWFWFALFSAVGLAALLATGGKFGKRQAGIENRYKARAAVAEGYEVKSDATGRKSVSESPVATPEYSTPNKLEIPLWPLQWTVGAILIASVAMLVRGRRKLSTGEVP</sequence>
<feature type="compositionally biased region" description="Polar residues" evidence="1">
    <location>
        <begin position="70"/>
        <end position="80"/>
    </location>
</feature>
<feature type="region of interest" description="Disordered" evidence="1">
    <location>
        <begin position="61"/>
        <end position="80"/>
    </location>
</feature>
<accession>A0A517MZ28</accession>
<keyword evidence="2" id="KW-1133">Transmembrane helix</keyword>
<evidence type="ECO:0000256" key="2">
    <source>
        <dbReference type="SAM" id="Phobius"/>
    </source>
</evidence>
<dbReference type="KEGG" id="amob:HG15A2_34620"/>
<evidence type="ECO:0000256" key="1">
    <source>
        <dbReference type="SAM" id="MobiDB-lite"/>
    </source>
</evidence>
<feature type="transmembrane region" description="Helical" evidence="2">
    <location>
        <begin position="15"/>
        <end position="36"/>
    </location>
</feature>
<protein>
    <submittedName>
        <fullName evidence="3">Uncharacterized protein</fullName>
    </submittedName>
</protein>
<dbReference type="OrthoDB" id="280273at2"/>
<dbReference type="RefSeq" id="WP_145061402.1">
    <property type="nucleotide sequence ID" value="NZ_CP036263.1"/>
</dbReference>
<name>A0A517MZ28_9BACT</name>
<dbReference type="AlphaFoldDB" id="A0A517MZ28"/>
<keyword evidence="4" id="KW-1185">Reference proteome</keyword>
<keyword evidence="2" id="KW-0812">Transmembrane</keyword>
<organism evidence="3 4">
    <name type="scientific">Adhaeretor mobilis</name>
    <dbReference type="NCBI Taxonomy" id="1930276"/>
    <lineage>
        <taxon>Bacteria</taxon>
        <taxon>Pseudomonadati</taxon>
        <taxon>Planctomycetota</taxon>
        <taxon>Planctomycetia</taxon>
        <taxon>Pirellulales</taxon>
        <taxon>Lacipirellulaceae</taxon>
        <taxon>Adhaeretor</taxon>
    </lineage>
</organism>
<evidence type="ECO:0000313" key="3">
    <source>
        <dbReference type="EMBL" id="QDT00127.1"/>
    </source>
</evidence>
<proteinExistence type="predicted"/>
<dbReference type="EMBL" id="CP036263">
    <property type="protein sequence ID" value="QDT00127.1"/>
    <property type="molecule type" value="Genomic_DNA"/>
</dbReference>
<gene>
    <name evidence="3" type="ORF">HG15A2_34620</name>
</gene>
<evidence type="ECO:0000313" key="4">
    <source>
        <dbReference type="Proteomes" id="UP000319852"/>
    </source>
</evidence>
<reference evidence="3 4" key="1">
    <citation type="submission" date="2019-02" db="EMBL/GenBank/DDBJ databases">
        <title>Deep-cultivation of Planctomycetes and their phenomic and genomic characterization uncovers novel biology.</title>
        <authorList>
            <person name="Wiegand S."/>
            <person name="Jogler M."/>
            <person name="Boedeker C."/>
            <person name="Pinto D."/>
            <person name="Vollmers J."/>
            <person name="Rivas-Marin E."/>
            <person name="Kohn T."/>
            <person name="Peeters S.H."/>
            <person name="Heuer A."/>
            <person name="Rast P."/>
            <person name="Oberbeckmann S."/>
            <person name="Bunk B."/>
            <person name="Jeske O."/>
            <person name="Meyerdierks A."/>
            <person name="Storesund J.E."/>
            <person name="Kallscheuer N."/>
            <person name="Luecker S."/>
            <person name="Lage O.M."/>
            <person name="Pohl T."/>
            <person name="Merkel B.J."/>
            <person name="Hornburger P."/>
            <person name="Mueller R.-W."/>
            <person name="Bruemmer F."/>
            <person name="Labrenz M."/>
            <person name="Spormann A.M."/>
            <person name="Op den Camp H."/>
            <person name="Overmann J."/>
            <person name="Amann R."/>
            <person name="Jetten M.S.M."/>
            <person name="Mascher T."/>
            <person name="Medema M.H."/>
            <person name="Devos D.P."/>
            <person name="Kaster A.-K."/>
            <person name="Ovreas L."/>
            <person name="Rohde M."/>
            <person name="Galperin M.Y."/>
            <person name="Jogler C."/>
        </authorList>
    </citation>
    <scope>NUCLEOTIDE SEQUENCE [LARGE SCALE GENOMIC DNA]</scope>
    <source>
        <strain evidence="3 4">HG15A2</strain>
    </source>
</reference>
<dbReference type="Proteomes" id="UP000319852">
    <property type="component" value="Chromosome"/>
</dbReference>